<dbReference type="OrthoDB" id="9802248at2"/>
<dbReference type="SUPFAM" id="SSF56281">
    <property type="entry name" value="Metallo-hydrolase/oxidoreductase"/>
    <property type="match status" value="1"/>
</dbReference>
<dbReference type="SMART" id="SM00849">
    <property type="entry name" value="Lactamase_B"/>
    <property type="match status" value="1"/>
</dbReference>
<sequence length="238" mass="26683">MSSLLELQQLEPDLYQASFDLVISTVHIFVIDDPRDGLIVIDSSAPAPEGTENPIAQVLRELGRKPEDVRHVLLTHAHPDHIGNVGDFQKLSGATVWMNPLGARILESERPALPPVNIRGGGVRDKKPVLARATVHHKITDGQRIDLAGGIEVLDTHGHSADHQSFLWHRHGGVLFVGDAVTNENGEMGFAPFYDDLDEERRSVEKLQRYAFEKMAFGHGDYIPRRAKEKFIQRWQQQ</sequence>
<dbReference type="RefSeq" id="WP_161636041.1">
    <property type="nucleotide sequence ID" value="NZ_JHAC01000019.1"/>
</dbReference>
<proteinExistence type="predicted"/>
<dbReference type="EMBL" id="JHAC01000019">
    <property type="protein sequence ID" value="EYB68615.1"/>
    <property type="molecule type" value="Genomic_DNA"/>
</dbReference>
<reference evidence="2 3" key="1">
    <citation type="submission" date="2014-03" db="EMBL/GenBank/DDBJ databases">
        <title>Draft genome sequence of Deinococcus phoenicis 1P10ME.</title>
        <authorList>
            <person name="Stepanov V.G."/>
            <person name="Vaishampayan P."/>
            <person name="Venkateswaran K."/>
            <person name="Fox G.E."/>
        </authorList>
    </citation>
    <scope>NUCLEOTIDE SEQUENCE [LARGE SCALE GENOMIC DNA]</scope>
    <source>
        <strain evidence="2 3">1P10ME</strain>
    </source>
</reference>
<accession>A0A016QR65</accession>
<dbReference type="STRING" id="1476583.DEIPH_ctg019orf0030"/>
<dbReference type="CDD" id="cd07721">
    <property type="entry name" value="yflN-like_MBL-fold"/>
    <property type="match status" value="1"/>
</dbReference>
<dbReference type="eggNOG" id="COG0491">
    <property type="taxonomic scope" value="Bacteria"/>
</dbReference>
<dbReference type="InterPro" id="IPR036866">
    <property type="entry name" value="RibonucZ/Hydroxyglut_hydro"/>
</dbReference>
<dbReference type="PANTHER" id="PTHR42951">
    <property type="entry name" value="METALLO-BETA-LACTAMASE DOMAIN-CONTAINING"/>
    <property type="match status" value="1"/>
</dbReference>
<organism evidence="2 3">
    <name type="scientific">Deinococcus phoenicis</name>
    <dbReference type="NCBI Taxonomy" id="1476583"/>
    <lineage>
        <taxon>Bacteria</taxon>
        <taxon>Thermotogati</taxon>
        <taxon>Deinococcota</taxon>
        <taxon>Deinococci</taxon>
        <taxon>Deinococcales</taxon>
        <taxon>Deinococcaceae</taxon>
        <taxon>Deinococcus</taxon>
    </lineage>
</organism>
<dbReference type="Pfam" id="PF00753">
    <property type="entry name" value="Lactamase_B"/>
    <property type="match status" value="1"/>
</dbReference>
<feature type="domain" description="Metallo-beta-lactamase" evidence="1">
    <location>
        <begin position="25"/>
        <end position="219"/>
    </location>
</feature>
<evidence type="ECO:0000259" key="1">
    <source>
        <dbReference type="SMART" id="SM00849"/>
    </source>
</evidence>
<dbReference type="InterPro" id="IPR001279">
    <property type="entry name" value="Metallo-B-lactamas"/>
</dbReference>
<comment type="caution">
    <text evidence="2">The sequence shown here is derived from an EMBL/GenBank/DDBJ whole genome shotgun (WGS) entry which is preliminary data.</text>
</comment>
<dbReference type="PATRIC" id="fig|1476583.3.peg.1304"/>
<dbReference type="Gene3D" id="3.60.15.10">
    <property type="entry name" value="Ribonuclease Z/Hydroxyacylglutathione hydrolase-like"/>
    <property type="match status" value="1"/>
</dbReference>
<keyword evidence="3" id="KW-1185">Reference proteome</keyword>
<dbReference type="AlphaFoldDB" id="A0A016QR65"/>
<name>A0A016QR65_9DEIO</name>
<gene>
    <name evidence="2" type="ORF">DEIPH_ctg019orf0030</name>
</gene>
<dbReference type="PANTHER" id="PTHR42951:SF22">
    <property type="entry name" value="METALLO BETA-LACTAMASE SUPERFAMILY LIPOPROTEIN"/>
    <property type="match status" value="1"/>
</dbReference>
<evidence type="ECO:0000313" key="2">
    <source>
        <dbReference type="EMBL" id="EYB68615.1"/>
    </source>
</evidence>
<protein>
    <recommendedName>
        <fullName evidence="1">Metallo-beta-lactamase domain-containing protein</fullName>
    </recommendedName>
</protein>
<dbReference type="Proteomes" id="UP000020492">
    <property type="component" value="Unassembled WGS sequence"/>
</dbReference>
<evidence type="ECO:0000313" key="3">
    <source>
        <dbReference type="Proteomes" id="UP000020492"/>
    </source>
</evidence>
<dbReference type="InterPro" id="IPR050855">
    <property type="entry name" value="NDM-1-like"/>
</dbReference>